<proteinExistence type="predicted"/>
<evidence type="ECO:0000313" key="1">
    <source>
        <dbReference type="EMBL" id="VVP00905.1"/>
    </source>
</evidence>
<dbReference type="Proteomes" id="UP000385207">
    <property type="component" value="Unassembled WGS sequence"/>
</dbReference>
<dbReference type="AlphaFoldDB" id="A0A5E7KLY3"/>
<protein>
    <submittedName>
        <fullName evidence="1">Uncharacterized protein</fullName>
    </submittedName>
</protein>
<accession>A0A5E7KLY3</accession>
<evidence type="ECO:0000313" key="2">
    <source>
        <dbReference type="Proteomes" id="UP000385207"/>
    </source>
</evidence>
<name>A0A5E7KLY3_PSEFL</name>
<reference evidence="1 2" key="1">
    <citation type="submission" date="2019-09" db="EMBL/GenBank/DDBJ databases">
        <authorList>
            <person name="Chandra G."/>
            <person name="Truman W A."/>
        </authorList>
    </citation>
    <scope>NUCLEOTIDE SEQUENCE [LARGE SCALE GENOMIC DNA]</scope>
    <source>
        <strain evidence="1">PS862</strain>
    </source>
</reference>
<dbReference type="EMBL" id="CABVII010000011">
    <property type="protein sequence ID" value="VVP00905.1"/>
    <property type="molecule type" value="Genomic_DNA"/>
</dbReference>
<gene>
    <name evidence="1" type="ORF">PS862_02840</name>
</gene>
<sequence>MHNLSTPGNTRLVVTLSEQSENVSRLNVTVESETGEQL</sequence>
<organism evidence="1 2">
    <name type="scientific">Pseudomonas fluorescens</name>
    <dbReference type="NCBI Taxonomy" id="294"/>
    <lineage>
        <taxon>Bacteria</taxon>
        <taxon>Pseudomonadati</taxon>
        <taxon>Pseudomonadota</taxon>
        <taxon>Gammaproteobacteria</taxon>
        <taxon>Pseudomonadales</taxon>
        <taxon>Pseudomonadaceae</taxon>
        <taxon>Pseudomonas</taxon>
    </lineage>
</organism>